<accession>A0ABW8SMT6</accession>
<dbReference type="EMBL" id="JBJHZX010000024">
    <property type="protein sequence ID" value="MFL0196982.1"/>
    <property type="molecule type" value="Genomic_DNA"/>
</dbReference>
<comment type="caution">
    <text evidence="1">The sequence shown here is derived from an EMBL/GenBank/DDBJ whole genome shotgun (WGS) entry which is preliminary data.</text>
</comment>
<organism evidence="1 2">
    <name type="scientific">Candidatus Clostridium eludens</name>
    <dbReference type="NCBI Taxonomy" id="3381663"/>
    <lineage>
        <taxon>Bacteria</taxon>
        <taxon>Bacillati</taxon>
        <taxon>Bacillota</taxon>
        <taxon>Clostridia</taxon>
        <taxon>Eubacteriales</taxon>
        <taxon>Clostridiaceae</taxon>
        <taxon>Clostridium</taxon>
    </lineage>
</organism>
<name>A0ABW8SMT6_9CLOT</name>
<proteinExistence type="predicted"/>
<reference evidence="1 2" key="1">
    <citation type="submission" date="2024-11" db="EMBL/GenBank/DDBJ databases">
        <authorList>
            <person name="Heng Y.C."/>
            <person name="Lim A.C.H."/>
            <person name="Lee J.K.Y."/>
            <person name="Kittelmann S."/>
        </authorList>
    </citation>
    <scope>NUCLEOTIDE SEQUENCE [LARGE SCALE GENOMIC DNA]</scope>
    <source>
        <strain evidence="1 2">WILCCON 0269</strain>
    </source>
</reference>
<gene>
    <name evidence="1" type="ORF">ACJDU8_15650</name>
</gene>
<sequence length="135" mass="15577">MRLRDILNLLEKNVKKFQITAAEQGGLMKIENYVSTLEAVTSLERLDFIKDEINTIKQNKTIFNSRLEYILVHREVYNNFMPAYSLIVTKCNTAIEAIRQSLPEQDPNSISVKLPKINNLSELVKFFSDLDKALN</sequence>
<evidence type="ECO:0000313" key="2">
    <source>
        <dbReference type="Proteomes" id="UP001623660"/>
    </source>
</evidence>
<evidence type="ECO:0000313" key="1">
    <source>
        <dbReference type="EMBL" id="MFL0196982.1"/>
    </source>
</evidence>
<dbReference type="Proteomes" id="UP001623660">
    <property type="component" value="Unassembled WGS sequence"/>
</dbReference>
<dbReference type="RefSeq" id="WP_406793087.1">
    <property type="nucleotide sequence ID" value="NZ_JBJHZX010000024.1"/>
</dbReference>
<protein>
    <submittedName>
        <fullName evidence="1">Uncharacterized protein</fullName>
    </submittedName>
</protein>
<keyword evidence="2" id="KW-1185">Reference proteome</keyword>